<protein>
    <submittedName>
        <fullName evidence="2">Uncharacterized protein</fullName>
    </submittedName>
</protein>
<gene>
    <name evidence="2" type="ORF">C4900_07500</name>
</gene>
<dbReference type="RefSeq" id="WP_114282870.1">
    <property type="nucleotide sequence ID" value="NZ_PSYR01000002.1"/>
</dbReference>
<feature type="region of interest" description="Disordered" evidence="1">
    <location>
        <begin position="27"/>
        <end position="73"/>
    </location>
</feature>
<evidence type="ECO:0000313" key="3">
    <source>
        <dbReference type="Proteomes" id="UP000253250"/>
    </source>
</evidence>
<evidence type="ECO:0000313" key="2">
    <source>
        <dbReference type="EMBL" id="RCN55761.1"/>
    </source>
</evidence>
<comment type="caution">
    <text evidence="2">The sequence shown here is derived from an EMBL/GenBank/DDBJ whole genome shotgun (WGS) entry which is preliminary data.</text>
</comment>
<dbReference type="EMBL" id="PSYR01000002">
    <property type="protein sequence ID" value="RCN55761.1"/>
    <property type="molecule type" value="Genomic_DNA"/>
</dbReference>
<accession>A0A368HE63</accession>
<dbReference type="Proteomes" id="UP000253250">
    <property type="component" value="Unassembled WGS sequence"/>
</dbReference>
<dbReference type="OrthoDB" id="6536821at2"/>
<keyword evidence="3" id="KW-1185">Reference proteome</keyword>
<proteinExistence type="predicted"/>
<reference evidence="2 3" key="1">
    <citation type="submission" date="2018-02" db="EMBL/GenBank/DDBJ databases">
        <title>Insights into the biology of acidophilic members of the Acidiferrobacteraceae family derived from comparative genomic analyses.</title>
        <authorList>
            <person name="Issotta F."/>
            <person name="Thyssen C."/>
            <person name="Mena C."/>
            <person name="Moya A."/>
            <person name="Bellenberg S."/>
            <person name="Sproer C."/>
            <person name="Covarrubias P.C."/>
            <person name="Sand W."/>
            <person name="Quatrini R."/>
            <person name="Vera M."/>
        </authorList>
    </citation>
    <scope>NUCLEOTIDE SEQUENCE [LARGE SCALE GENOMIC DNA]</scope>
    <source>
        <strain evidence="3">m-1</strain>
    </source>
</reference>
<dbReference type="AlphaFoldDB" id="A0A368HE63"/>
<name>A0A368HE63_9GAMM</name>
<sequence>MTISESDISQAIPVGVDDGYAQTKVCSPDPASLRTDVPGIPLVIPSRGRTGPASMGGAEGDVPPASTAAATRW</sequence>
<organism evidence="2 3">
    <name type="scientific">Acidiferrobacter thiooxydans</name>
    <dbReference type="NCBI Taxonomy" id="163359"/>
    <lineage>
        <taxon>Bacteria</taxon>
        <taxon>Pseudomonadati</taxon>
        <taxon>Pseudomonadota</taxon>
        <taxon>Gammaproteobacteria</taxon>
        <taxon>Acidiferrobacterales</taxon>
        <taxon>Acidiferrobacteraceae</taxon>
        <taxon>Acidiferrobacter</taxon>
    </lineage>
</organism>
<evidence type="ECO:0000256" key="1">
    <source>
        <dbReference type="SAM" id="MobiDB-lite"/>
    </source>
</evidence>